<keyword evidence="1" id="KW-0378">Hydrolase</keyword>
<dbReference type="PIRSF" id="PIRSF000709">
    <property type="entry name" value="6PFK_2-Ptase"/>
    <property type="match status" value="1"/>
</dbReference>
<gene>
    <name evidence="4" type="ORF">JMN32_06325</name>
</gene>
<feature type="binding site" evidence="3">
    <location>
        <position position="61"/>
    </location>
    <ligand>
        <name>substrate</name>
    </ligand>
</feature>
<dbReference type="InterPro" id="IPR001345">
    <property type="entry name" value="PG/BPGM_mutase_AS"/>
</dbReference>
<dbReference type="AlphaFoldDB" id="A0A937FTW1"/>
<feature type="active site" description="Proton donor/acceptor" evidence="2">
    <location>
        <position position="84"/>
    </location>
</feature>
<dbReference type="SMART" id="SM00855">
    <property type="entry name" value="PGAM"/>
    <property type="match status" value="1"/>
</dbReference>
<evidence type="ECO:0000313" key="4">
    <source>
        <dbReference type="EMBL" id="MBL6445915.1"/>
    </source>
</evidence>
<reference evidence="4" key="1">
    <citation type="submission" date="2021-01" db="EMBL/GenBank/DDBJ databases">
        <title>Fulvivirga kasyanovii gen. nov., sp nov., a novel member of the phylum Bacteroidetes isolated from seawater in a mussel farm.</title>
        <authorList>
            <person name="Zhao L.-H."/>
            <person name="Wang Z.-J."/>
        </authorList>
    </citation>
    <scope>NUCLEOTIDE SEQUENCE</scope>
    <source>
        <strain evidence="4">29W222</strain>
    </source>
</reference>
<evidence type="ECO:0000256" key="3">
    <source>
        <dbReference type="PIRSR" id="PIRSR613078-2"/>
    </source>
</evidence>
<dbReference type="Gene3D" id="3.40.50.1240">
    <property type="entry name" value="Phosphoglycerate mutase-like"/>
    <property type="match status" value="1"/>
</dbReference>
<evidence type="ECO:0000313" key="5">
    <source>
        <dbReference type="Proteomes" id="UP000614216"/>
    </source>
</evidence>
<keyword evidence="5" id="KW-1185">Reference proteome</keyword>
<dbReference type="PANTHER" id="PTHR46517">
    <property type="entry name" value="FRUCTOSE-2,6-BISPHOSPHATASE TIGAR"/>
    <property type="match status" value="1"/>
</dbReference>
<proteinExistence type="predicted"/>
<dbReference type="InterPro" id="IPR029033">
    <property type="entry name" value="His_PPase_superfam"/>
</dbReference>
<feature type="binding site" evidence="3">
    <location>
        <begin position="10"/>
        <end position="17"/>
    </location>
    <ligand>
        <name>substrate</name>
    </ligand>
</feature>
<dbReference type="GO" id="GO:0043456">
    <property type="term" value="P:regulation of pentose-phosphate shunt"/>
    <property type="evidence" value="ECO:0007669"/>
    <property type="project" value="TreeGrafter"/>
</dbReference>
<comment type="caution">
    <text evidence="4">The sequence shown here is derived from an EMBL/GenBank/DDBJ whole genome shotgun (WGS) entry which is preliminary data.</text>
</comment>
<sequence length="208" mass="24086">MKSKKIYLIRHGQTDYNLKKIVQGSGIDAPLNETGRKQAASFYRTFQNIPFDKVYTSTLQRSIQSVEKFIEKGIPHQTLSGLNEINWGTREGMEITPEEDAYYHDVIHQWQTGNITLRIEGGESPQDVYNRQKEALEVILSNSDEENVLICMHGRAMRVLLCQMLNYPLQCMDLFSHSNLCMYKLVYTGEMFLIESFNDVKHLNGYYS</sequence>
<evidence type="ECO:0000256" key="2">
    <source>
        <dbReference type="PIRSR" id="PIRSR613078-1"/>
    </source>
</evidence>
<name>A0A937FTW1_9BACT</name>
<organism evidence="4 5">
    <name type="scientific">Fulvivirga marina</name>
    <dbReference type="NCBI Taxonomy" id="2494733"/>
    <lineage>
        <taxon>Bacteria</taxon>
        <taxon>Pseudomonadati</taxon>
        <taxon>Bacteroidota</taxon>
        <taxon>Cytophagia</taxon>
        <taxon>Cytophagales</taxon>
        <taxon>Fulvivirgaceae</taxon>
        <taxon>Fulvivirga</taxon>
    </lineage>
</organism>
<dbReference type="Pfam" id="PF00300">
    <property type="entry name" value="His_Phos_1"/>
    <property type="match status" value="1"/>
</dbReference>
<feature type="active site" description="Tele-phosphohistidine intermediate" evidence="2">
    <location>
        <position position="11"/>
    </location>
</feature>
<accession>A0A937FTW1</accession>
<dbReference type="PROSITE" id="PS00175">
    <property type="entry name" value="PG_MUTASE"/>
    <property type="match status" value="1"/>
</dbReference>
<protein>
    <submittedName>
        <fullName evidence="4">Histidine phosphatase family protein</fullName>
    </submittedName>
</protein>
<dbReference type="CDD" id="cd07067">
    <property type="entry name" value="HP_PGM_like"/>
    <property type="match status" value="1"/>
</dbReference>
<dbReference type="EMBL" id="JAEUGD010000019">
    <property type="protein sequence ID" value="MBL6445915.1"/>
    <property type="molecule type" value="Genomic_DNA"/>
</dbReference>
<dbReference type="RefSeq" id="WP_202855461.1">
    <property type="nucleotide sequence ID" value="NZ_JAEUGD010000019.1"/>
</dbReference>
<dbReference type="InterPro" id="IPR051695">
    <property type="entry name" value="Phosphoglycerate_Mutase"/>
</dbReference>
<dbReference type="PANTHER" id="PTHR46517:SF1">
    <property type="entry name" value="FRUCTOSE-2,6-BISPHOSPHATASE TIGAR"/>
    <property type="match status" value="1"/>
</dbReference>
<dbReference type="Proteomes" id="UP000614216">
    <property type="component" value="Unassembled WGS sequence"/>
</dbReference>
<evidence type="ECO:0000256" key="1">
    <source>
        <dbReference type="ARBA" id="ARBA00022801"/>
    </source>
</evidence>
<dbReference type="InterPro" id="IPR013078">
    <property type="entry name" value="His_Pase_superF_clade-1"/>
</dbReference>
<dbReference type="GO" id="GO:0045820">
    <property type="term" value="P:negative regulation of glycolytic process"/>
    <property type="evidence" value="ECO:0007669"/>
    <property type="project" value="TreeGrafter"/>
</dbReference>
<dbReference type="SUPFAM" id="SSF53254">
    <property type="entry name" value="Phosphoglycerate mutase-like"/>
    <property type="match status" value="1"/>
</dbReference>
<dbReference type="GO" id="GO:0004331">
    <property type="term" value="F:fructose-2,6-bisphosphate 2-phosphatase activity"/>
    <property type="evidence" value="ECO:0007669"/>
    <property type="project" value="TreeGrafter"/>
</dbReference>
<dbReference type="GO" id="GO:0005829">
    <property type="term" value="C:cytosol"/>
    <property type="evidence" value="ECO:0007669"/>
    <property type="project" value="TreeGrafter"/>
</dbReference>